<keyword evidence="3" id="KW-1185">Reference proteome</keyword>
<evidence type="ECO:0000256" key="1">
    <source>
        <dbReference type="SAM" id="SignalP"/>
    </source>
</evidence>
<sequence length="290" mass="31588">MSPWRTLAACALAALAPATLAAPTVERITWLSGDTLVQRDGGRAERPSDRLINWLSTSMAGVQHQRLVANAKRSWMLIEAGEQVCHASAVRLPERERLAHFSNTWLMPPMQLVVPQARRAELPLDASGQVDLAALLADPQWRGLLVDGRSYGPQIDAQLAQVEGSERLQRVTSGDFGSNILPMLLRGSADFAFEFPNVLAALARLQPDVERLATLPIRGAAEPVPSGVACPRTPWGLAAVRMVDHALGTPAGATMLREGLMLQLSPDAQRQYRSQLDSFFQRRARPTPGL</sequence>
<protein>
    <submittedName>
        <fullName evidence="2">Uncharacterized protein</fullName>
    </submittedName>
</protein>
<organism evidence="2 3">
    <name type="scientific">Pelomonas dachongensis</name>
    <dbReference type="NCBI Taxonomy" id="3299029"/>
    <lineage>
        <taxon>Bacteria</taxon>
        <taxon>Pseudomonadati</taxon>
        <taxon>Pseudomonadota</taxon>
        <taxon>Betaproteobacteria</taxon>
        <taxon>Burkholderiales</taxon>
        <taxon>Sphaerotilaceae</taxon>
        <taxon>Roseateles</taxon>
    </lineage>
</organism>
<proteinExistence type="predicted"/>
<feature type="signal peptide" evidence="1">
    <location>
        <begin position="1"/>
        <end position="21"/>
    </location>
</feature>
<dbReference type="RefSeq" id="WP_394468768.1">
    <property type="nucleotide sequence ID" value="NZ_JBIGHY010000001.1"/>
</dbReference>
<evidence type="ECO:0000313" key="3">
    <source>
        <dbReference type="Proteomes" id="UP001606300"/>
    </source>
</evidence>
<accession>A0ABW7EH14</accession>
<evidence type="ECO:0000313" key="2">
    <source>
        <dbReference type="EMBL" id="MFG6412669.1"/>
    </source>
</evidence>
<dbReference type="EMBL" id="JBIGHY010000001">
    <property type="protein sequence ID" value="MFG6412669.1"/>
    <property type="molecule type" value="Genomic_DNA"/>
</dbReference>
<reference evidence="2 3" key="1">
    <citation type="submission" date="2024-09" db="EMBL/GenBank/DDBJ databases">
        <title>Novel species of the genus Pelomonas and Roseateles isolated from streams.</title>
        <authorList>
            <person name="Lu H."/>
        </authorList>
    </citation>
    <scope>NUCLEOTIDE SEQUENCE [LARGE SCALE GENOMIC DNA]</scope>
    <source>
        <strain evidence="2 3">DC23W</strain>
    </source>
</reference>
<name>A0ABW7EH14_9BURK</name>
<comment type="caution">
    <text evidence="2">The sequence shown here is derived from an EMBL/GenBank/DDBJ whole genome shotgun (WGS) entry which is preliminary data.</text>
</comment>
<keyword evidence="1" id="KW-0732">Signal</keyword>
<gene>
    <name evidence="2" type="ORF">ACG02S_02030</name>
</gene>
<dbReference type="Proteomes" id="UP001606300">
    <property type="component" value="Unassembled WGS sequence"/>
</dbReference>
<feature type="chain" id="PRO_5047345648" evidence="1">
    <location>
        <begin position="22"/>
        <end position="290"/>
    </location>
</feature>